<protein>
    <submittedName>
        <fullName evidence="2">Spermine/spermidine acetyltransferase</fullName>
        <ecNumber evidence="2">2.3.1.57</ecNumber>
    </submittedName>
</protein>
<dbReference type="STRING" id="48256.CLHUN_26500"/>
<dbReference type="SUPFAM" id="SSF55729">
    <property type="entry name" value="Acyl-CoA N-acyltransferases (Nat)"/>
    <property type="match status" value="1"/>
</dbReference>
<evidence type="ECO:0000259" key="1">
    <source>
        <dbReference type="PROSITE" id="PS51186"/>
    </source>
</evidence>
<feature type="domain" description="N-acetyltransferase" evidence="1">
    <location>
        <begin position="11"/>
        <end position="171"/>
    </location>
</feature>
<name>A0A1V4SIB0_RUMHU</name>
<dbReference type="EC" id="2.3.1.57" evidence="2"/>
<dbReference type="GO" id="GO:0004145">
    <property type="term" value="F:diamine N-acetyltransferase activity"/>
    <property type="evidence" value="ECO:0007669"/>
    <property type="project" value="UniProtKB-EC"/>
</dbReference>
<proteinExistence type="predicted"/>
<dbReference type="InterPro" id="IPR016181">
    <property type="entry name" value="Acyl_CoA_acyltransferase"/>
</dbReference>
<evidence type="ECO:0000313" key="3">
    <source>
        <dbReference type="Proteomes" id="UP000191554"/>
    </source>
</evidence>
<evidence type="ECO:0000313" key="2">
    <source>
        <dbReference type="EMBL" id="OPX43503.1"/>
    </source>
</evidence>
<sequence>MLNIHVNDDCLFVKSIDRTSIKKIYSIYTNSNDFKYATGIFQPIGYEQFANNLSQFIQRENVFFLHVRLHSGETIGLVKGIVIENDNIVWINSMVIDTPYQGRGYGRRVIGLLEDYFRCDSMARRIYLSVFKPNTVGVRFWKKCGFDDCNQFPGRKTVKYNDTVQIMYKLL</sequence>
<dbReference type="CDD" id="cd04301">
    <property type="entry name" value="NAT_SF"/>
    <property type="match status" value="1"/>
</dbReference>
<dbReference type="OrthoDB" id="9127144at2"/>
<gene>
    <name evidence="2" type="primary">bltD</name>
    <name evidence="2" type="ORF">CLHUN_26500</name>
</gene>
<dbReference type="PANTHER" id="PTHR43415">
    <property type="entry name" value="SPERMIDINE N(1)-ACETYLTRANSFERASE"/>
    <property type="match status" value="1"/>
</dbReference>
<dbReference type="EMBL" id="MZGX01000017">
    <property type="protein sequence ID" value="OPX43503.1"/>
    <property type="molecule type" value="Genomic_DNA"/>
</dbReference>
<dbReference type="Gene3D" id="3.40.630.30">
    <property type="match status" value="1"/>
</dbReference>
<dbReference type="Pfam" id="PF00583">
    <property type="entry name" value="Acetyltransf_1"/>
    <property type="match status" value="1"/>
</dbReference>
<keyword evidence="2" id="KW-0808">Transferase</keyword>
<reference evidence="2 3" key="1">
    <citation type="submission" date="2017-03" db="EMBL/GenBank/DDBJ databases">
        <title>Genome sequence of Clostridium hungatei DSM 14427.</title>
        <authorList>
            <person name="Poehlein A."/>
            <person name="Daniel R."/>
        </authorList>
    </citation>
    <scope>NUCLEOTIDE SEQUENCE [LARGE SCALE GENOMIC DNA]</scope>
    <source>
        <strain evidence="2 3">DSM 14427</strain>
    </source>
</reference>
<comment type="caution">
    <text evidence="2">The sequence shown here is derived from an EMBL/GenBank/DDBJ whole genome shotgun (WGS) entry which is preliminary data.</text>
</comment>
<dbReference type="AlphaFoldDB" id="A0A1V4SIB0"/>
<dbReference type="InterPro" id="IPR000182">
    <property type="entry name" value="GNAT_dom"/>
</dbReference>
<keyword evidence="2" id="KW-0012">Acyltransferase</keyword>
<dbReference type="PANTHER" id="PTHR43415:SF3">
    <property type="entry name" value="GNAT-FAMILY ACETYLTRANSFERASE"/>
    <property type="match status" value="1"/>
</dbReference>
<organism evidence="2 3">
    <name type="scientific">Ruminiclostridium hungatei</name>
    <name type="common">Clostridium hungatei</name>
    <dbReference type="NCBI Taxonomy" id="48256"/>
    <lineage>
        <taxon>Bacteria</taxon>
        <taxon>Bacillati</taxon>
        <taxon>Bacillota</taxon>
        <taxon>Clostridia</taxon>
        <taxon>Eubacteriales</taxon>
        <taxon>Oscillospiraceae</taxon>
        <taxon>Ruminiclostridium</taxon>
    </lineage>
</organism>
<dbReference type="RefSeq" id="WP_080065103.1">
    <property type="nucleotide sequence ID" value="NZ_MZGX01000017.1"/>
</dbReference>
<keyword evidence="3" id="KW-1185">Reference proteome</keyword>
<dbReference type="Proteomes" id="UP000191554">
    <property type="component" value="Unassembled WGS sequence"/>
</dbReference>
<accession>A0A1V4SIB0</accession>
<dbReference type="PROSITE" id="PS51186">
    <property type="entry name" value="GNAT"/>
    <property type="match status" value="1"/>
</dbReference>